<keyword evidence="2" id="KW-0031">Aminopeptidase</keyword>
<dbReference type="InterPro" id="IPR023367">
    <property type="entry name" value="Peptidase_M42_dom2"/>
</dbReference>
<dbReference type="PANTHER" id="PTHR32481">
    <property type="entry name" value="AMINOPEPTIDASE"/>
    <property type="match status" value="1"/>
</dbReference>
<evidence type="ECO:0000256" key="2">
    <source>
        <dbReference type="ARBA" id="ARBA00022438"/>
    </source>
</evidence>
<dbReference type="AlphaFoldDB" id="A0A2R5GIZ7"/>
<protein>
    <submittedName>
        <fullName evidence="6">Cytoplasmic M42 family peptidase</fullName>
    </submittedName>
</protein>
<gene>
    <name evidence="6" type="ORF">FCC1311_070802</name>
</gene>
<dbReference type="SUPFAM" id="SSF53187">
    <property type="entry name" value="Zn-dependent exopeptidases"/>
    <property type="match status" value="1"/>
</dbReference>
<proteinExistence type="inferred from homology"/>
<dbReference type="GO" id="GO:0046872">
    <property type="term" value="F:metal ion binding"/>
    <property type="evidence" value="ECO:0007669"/>
    <property type="project" value="UniProtKB-KW"/>
</dbReference>
<sequence>MLARSSRRVGATALRCGARGLATGSEGERPWAKALDEETFGRLRTLLAAPSPVGLEGAMTQGVLEPRLREIIPSAWKVHKFRSQAAMVVDTDPKASDDKLTVMVVGHADKIRMQVKKIANDGKVFIDSDSHLALTLLGRDVAIFSEDAETPGEYRVIRGGTVEALGAIHFAEANIRTGQRGIKAEQLYVELGIHGKNKKKQVTEGLGLRPGDSIIMEKPIRRGVGCNTFTGAYLDNGLGCWVAAEACEQMAQDPAFAETLEKVRVLFAFATHEEIGRFGSRVLAQTFKPDVLIAVDVNHDYVAAPGIASKQMPDLAMGEGPTLSVGSITSAHLNATIQRAARRADIPLQIDVVGRDTGTDAMAGVLASVDAASTSIGIPIRNMHTVSETGCTDDLVAATHLFVETVRELGRQEADGVAFAHPNLTDAKEITSIPAHLFDDEDADGEDSKSDN</sequence>
<dbReference type="OrthoDB" id="10420145at2759"/>
<comment type="caution">
    <text evidence="6">The sequence shown here is derived from an EMBL/GenBank/DDBJ whole genome shotgun (WGS) entry which is preliminary data.</text>
</comment>
<dbReference type="GO" id="GO:0006508">
    <property type="term" value="P:proteolysis"/>
    <property type="evidence" value="ECO:0007669"/>
    <property type="project" value="UniProtKB-KW"/>
</dbReference>
<dbReference type="InterPro" id="IPR008007">
    <property type="entry name" value="Peptidase_M42"/>
</dbReference>
<evidence type="ECO:0000256" key="4">
    <source>
        <dbReference type="ARBA" id="ARBA00022723"/>
    </source>
</evidence>
<organism evidence="6 7">
    <name type="scientific">Hondaea fermentalgiana</name>
    <dbReference type="NCBI Taxonomy" id="2315210"/>
    <lineage>
        <taxon>Eukaryota</taxon>
        <taxon>Sar</taxon>
        <taxon>Stramenopiles</taxon>
        <taxon>Bigyra</taxon>
        <taxon>Labyrinthulomycetes</taxon>
        <taxon>Thraustochytrida</taxon>
        <taxon>Thraustochytriidae</taxon>
        <taxon>Hondaea</taxon>
    </lineage>
</organism>
<evidence type="ECO:0000256" key="3">
    <source>
        <dbReference type="ARBA" id="ARBA00022670"/>
    </source>
</evidence>
<evidence type="ECO:0000256" key="1">
    <source>
        <dbReference type="ARBA" id="ARBA00006272"/>
    </source>
</evidence>
<dbReference type="Proteomes" id="UP000241890">
    <property type="component" value="Unassembled WGS sequence"/>
</dbReference>
<name>A0A2R5GIZ7_9STRA</name>
<keyword evidence="4" id="KW-0479">Metal-binding</keyword>
<keyword evidence="7" id="KW-1185">Reference proteome</keyword>
<evidence type="ECO:0000313" key="7">
    <source>
        <dbReference type="Proteomes" id="UP000241890"/>
    </source>
</evidence>
<dbReference type="PANTHER" id="PTHR32481:SF0">
    <property type="entry name" value="AMINOPEPTIDASE YPDE-RELATED"/>
    <property type="match status" value="1"/>
</dbReference>
<reference evidence="6 7" key="1">
    <citation type="submission" date="2017-12" db="EMBL/GenBank/DDBJ databases">
        <title>Sequencing, de novo assembly and annotation of complete genome of a new Thraustochytrid species, strain FCC1311.</title>
        <authorList>
            <person name="Sedici K."/>
            <person name="Godart F."/>
            <person name="Aiese Cigliano R."/>
            <person name="Sanseverino W."/>
            <person name="Barakat M."/>
            <person name="Ortet P."/>
            <person name="Marechal E."/>
            <person name="Cagnac O."/>
            <person name="Amato A."/>
        </authorList>
    </citation>
    <scope>NUCLEOTIDE SEQUENCE [LARGE SCALE GENOMIC DNA]</scope>
</reference>
<dbReference type="Gene3D" id="2.40.30.40">
    <property type="entry name" value="Peptidase M42, domain 2"/>
    <property type="match status" value="1"/>
</dbReference>
<comment type="similarity">
    <text evidence="1">Belongs to the peptidase M42 family.</text>
</comment>
<dbReference type="Pfam" id="PF05343">
    <property type="entry name" value="Peptidase_M42"/>
    <property type="match status" value="1"/>
</dbReference>
<dbReference type="Gene3D" id="3.40.630.10">
    <property type="entry name" value="Zn peptidases"/>
    <property type="match status" value="1"/>
</dbReference>
<dbReference type="InterPro" id="IPR051464">
    <property type="entry name" value="Peptidase_M42_aminopept"/>
</dbReference>
<dbReference type="GO" id="GO:0004177">
    <property type="term" value="F:aminopeptidase activity"/>
    <property type="evidence" value="ECO:0007669"/>
    <property type="project" value="UniProtKB-KW"/>
</dbReference>
<dbReference type="EMBL" id="BEYU01000084">
    <property type="protein sequence ID" value="GBG30860.1"/>
    <property type="molecule type" value="Genomic_DNA"/>
</dbReference>
<evidence type="ECO:0000256" key="5">
    <source>
        <dbReference type="ARBA" id="ARBA00022801"/>
    </source>
</evidence>
<accession>A0A2R5GIZ7</accession>
<keyword evidence="3" id="KW-0645">Protease</keyword>
<keyword evidence="5" id="KW-0378">Hydrolase</keyword>
<dbReference type="InParanoid" id="A0A2R5GIZ7"/>
<evidence type="ECO:0000313" key="6">
    <source>
        <dbReference type="EMBL" id="GBG30860.1"/>
    </source>
</evidence>